<dbReference type="AlphaFoldDB" id="A0A6B0V787"/>
<keyword evidence="1" id="KW-0732">Signal</keyword>
<accession>A0A6B0V787</accession>
<evidence type="ECO:0000256" key="1">
    <source>
        <dbReference type="SAM" id="SignalP"/>
    </source>
</evidence>
<proteinExistence type="predicted"/>
<protein>
    <submittedName>
        <fullName evidence="2">Putative lipocalin</fullName>
    </submittedName>
</protein>
<name>A0A6B0V787_IXORI</name>
<feature type="chain" id="PRO_5025603708" evidence="1">
    <location>
        <begin position="19"/>
        <end position="250"/>
    </location>
</feature>
<reference evidence="2" key="1">
    <citation type="submission" date="2019-12" db="EMBL/GenBank/DDBJ databases">
        <title>An insight into the sialome of adult female Ixodes ricinus ticks feeding for 6 days.</title>
        <authorList>
            <person name="Perner J."/>
            <person name="Ribeiro J.M.C."/>
        </authorList>
    </citation>
    <scope>NUCLEOTIDE SEQUENCE</scope>
    <source>
        <strain evidence="2">Semi-engorged</strain>
        <tissue evidence="2">Salivary glands</tissue>
    </source>
</reference>
<sequence length="250" mass="28318">MIALFGALTFILFAGCFGIENKFDKYYLNRDSGVKTITIAFALAGFQQKDATFHSNVGQWIDDAKDQAQLELSKKLGVQITLEYTNIFVAPEAISTEISDRVRDGQVHAETILQFVKETYRNSLKPDVLCVITRSKFYDGPLSNLIGFSMYTTLCEEMVPILLTFNSDIEDDVPETAKRLSDLVFSRFVLKALRSALSGLCGLNDEKWESTSTQSDYFNGCNIRHRLKGDEDRDPDTYYVLPLNEDQYYG</sequence>
<organism evidence="2">
    <name type="scientific">Ixodes ricinus</name>
    <name type="common">Common tick</name>
    <name type="synonym">Acarus ricinus</name>
    <dbReference type="NCBI Taxonomy" id="34613"/>
    <lineage>
        <taxon>Eukaryota</taxon>
        <taxon>Metazoa</taxon>
        <taxon>Ecdysozoa</taxon>
        <taxon>Arthropoda</taxon>
        <taxon>Chelicerata</taxon>
        <taxon>Arachnida</taxon>
        <taxon>Acari</taxon>
        <taxon>Parasitiformes</taxon>
        <taxon>Ixodida</taxon>
        <taxon>Ixodoidea</taxon>
        <taxon>Ixodidae</taxon>
        <taxon>Ixodinae</taxon>
        <taxon>Ixodes</taxon>
    </lineage>
</organism>
<dbReference type="EMBL" id="GIFC01015075">
    <property type="protein sequence ID" value="MXU97158.1"/>
    <property type="molecule type" value="Transcribed_RNA"/>
</dbReference>
<evidence type="ECO:0000313" key="2">
    <source>
        <dbReference type="EMBL" id="MXU97158.1"/>
    </source>
</evidence>
<feature type="signal peptide" evidence="1">
    <location>
        <begin position="1"/>
        <end position="18"/>
    </location>
</feature>